<evidence type="ECO:0000256" key="2">
    <source>
        <dbReference type="ARBA" id="ARBA00022989"/>
    </source>
</evidence>
<feature type="transmembrane region" description="Helical" evidence="4">
    <location>
        <begin position="335"/>
        <end position="360"/>
    </location>
</feature>
<dbReference type="RefSeq" id="WP_100292784.1">
    <property type="nucleotide sequence ID" value="NZ_PGGC01000022.1"/>
</dbReference>
<feature type="transmembrane region" description="Helical" evidence="4">
    <location>
        <begin position="189"/>
        <end position="209"/>
    </location>
</feature>
<reference evidence="5 6" key="1">
    <citation type="submission" date="2017-11" db="EMBL/GenBank/DDBJ databases">
        <title>Draft genome sequence of environmental isolate Aeromonas cavernicola sp. nov. MDC 2508.</title>
        <authorList>
            <person name="Colston S.M."/>
            <person name="Navarro A."/>
            <person name="Martinez-Murcia A.J."/>
            <person name="Graf J."/>
        </authorList>
    </citation>
    <scope>NUCLEOTIDE SEQUENCE [LARGE SCALE GENOMIC DNA]</scope>
    <source>
        <strain evidence="5 6">MDC 2508</strain>
    </source>
</reference>
<dbReference type="EMBL" id="PGGC01000022">
    <property type="protein sequence ID" value="PJG60228.1"/>
    <property type="molecule type" value="Genomic_DNA"/>
</dbReference>
<keyword evidence="1 4" id="KW-0812">Transmembrane</keyword>
<evidence type="ECO:0000313" key="6">
    <source>
        <dbReference type="Proteomes" id="UP000235861"/>
    </source>
</evidence>
<feature type="transmembrane region" description="Helical" evidence="4">
    <location>
        <begin position="308"/>
        <end position="329"/>
    </location>
</feature>
<dbReference type="Proteomes" id="UP000235861">
    <property type="component" value="Unassembled WGS sequence"/>
</dbReference>
<evidence type="ECO:0000256" key="3">
    <source>
        <dbReference type="ARBA" id="ARBA00023136"/>
    </source>
</evidence>
<dbReference type="SUPFAM" id="SSF103473">
    <property type="entry name" value="MFS general substrate transporter"/>
    <property type="match status" value="1"/>
</dbReference>
<dbReference type="Pfam" id="PF07690">
    <property type="entry name" value="MFS_1"/>
    <property type="match status" value="1"/>
</dbReference>
<evidence type="ECO:0000256" key="4">
    <source>
        <dbReference type="SAM" id="Phobius"/>
    </source>
</evidence>
<evidence type="ECO:0000256" key="1">
    <source>
        <dbReference type="ARBA" id="ARBA00022692"/>
    </source>
</evidence>
<name>A0A2H9U899_9GAMM</name>
<feature type="transmembrane region" description="Helical" evidence="4">
    <location>
        <begin position="408"/>
        <end position="429"/>
    </location>
</feature>
<dbReference type="Gene3D" id="1.20.1250.20">
    <property type="entry name" value="MFS general substrate transporter like domains"/>
    <property type="match status" value="2"/>
</dbReference>
<organism evidence="5 6">
    <name type="scientific">Aeromonas cavernicola</name>
    <dbReference type="NCBI Taxonomy" id="1006623"/>
    <lineage>
        <taxon>Bacteria</taxon>
        <taxon>Pseudomonadati</taxon>
        <taxon>Pseudomonadota</taxon>
        <taxon>Gammaproteobacteria</taxon>
        <taxon>Aeromonadales</taxon>
        <taxon>Aeromonadaceae</taxon>
        <taxon>Aeromonas</taxon>
    </lineage>
</organism>
<dbReference type="InterPro" id="IPR011701">
    <property type="entry name" value="MFS"/>
</dbReference>
<evidence type="ECO:0000313" key="5">
    <source>
        <dbReference type="EMBL" id="PJG60228.1"/>
    </source>
</evidence>
<feature type="transmembrane region" description="Helical" evidence="4">
    <location>
        <begin position="242"/>
        <end position="265"/>
    </location>
</feature>
<feature type="transmembrane region" description="Helical" evidence="4">
    <location>
        <begin position="59"/>
        <end position="79"/>
    </location>
</feature>
<dbReference type="OrthoDB" id="9773404at2"/>
<dbReference type="InterPro" id="IPR036259">
    <property type="entry name" value="MFS_trans_sf"/>
</dbReference>
<keyword evidence="6" id="KW-1185">Reference proteome</keyword>
<accession>A0A2H9U899</accession>
<comment type="caution">
    <text evidence="5">The sequence shown here is derived from an EMBL/GenBank/DDBJ whole genome shotgun (WGS) entry which is preliminary data.</text>
</comment>
<proteinExistence type="predicted"/>
<protein>
    <submittedName>
        <fullName evidence="5">MFS transporter</fullName>
    </submittedName>
</protein>
<feature type="transmembrane region" description="Helical" evidence="4">
    <location>
        <begin position="116"/>
        <end position="135"/>
    </location>
</feature>
<dbReference type="CDD" id="cd06174">
    <property type="entry name" value="MFS"/>
    <property type="match status" value="1"/>
</dbReference>
<sequence>MSILKNTTPDLSNIKTRTRYLQLLLLTVAGGAIYPMLYMRQIYQTTMLEAFQISNGQLGTLYALLGLFFFFSYAPSGWLADRINPMKLIVCSLLGTGLLGLWYSTLPDYVSLKCIYAGWGVTTGLTFWGAVMKRINLLAGDGESGRFYGFYDGGRGLVEALLASLALAIFSYTASDDNSHVVGALVNVIHMYAWLCIALAGLCVFGVYYEVKRDIARDHIAPKQSRSELIADIMLILRQPEVWLIAVIIAAGYHLFWATYSFSAYLQEGNWGFTAVMAGTITTIKLWLRPVGGVVGGILGDKYSNLKVLYITLLFSTFGLCGLVMVPMMGLNPTVTMSLCVFFILLVGLLTYAIRGLYWAITEHLNMPAHRLGLTIGIISVLGYCPDIFIPLINGYLMDIASTPQEGYQMYFGYTIVVSIMGLVACKLLQVRTRRTSQQPQVQAATAEVI</sequence>
<feature type="transmembrane region" description="Helical" evidence="4">
    <location>
        <begin position="20"/>
        <end position="39"/>
    </location>
</feature>
<feature type="transmembrane region" description="Helical" evidence="4">
    <location>
        <begin position="372"/>
        <end position="396"/>
    </location>
</feature>
<feature type="transmembrane region" description="Helical" evidence="4">
    <location>
        <begin position="156"/>
        <end position="174"/>
    </location>
</feature>
<feature type="transmembrane region" description="Helical" evidence="4">
    <location>
        <begin position="86"/>
        <end position="104"/>
    </location>
</feature>
<gene>
    <name evidence="5" type="ORF">CUC53_02995</name>
</gene>
<dbReference type="AlphaFoldDB" id="A0A2H9U899"/>
<keyword evidence="2 4" id="KW-1133">Transmembrane helix</keyword>
<dbReference type="GO" id="GO:0022857">
    <property type="term" value="F:transmembrane transporter activity"/>
    <property type="evidence" value="ECO:0007669"/>
    <property type="project" value="InterPro"/>
</dbReference>
<feature type="transmembrane region" description="Helical" evidence="4">
    <location>
        <begin position="271"/>
        <end position="288"/>
    </location>
</feature>
<keyword evidence="3 4" id="KW-0472">Membrane</keyword>